<gene>
    <name evidence="1" type="ORF">IAA69_08360</name>
</gene>
<accession>A0A9D1D3J6</accession>
<dbReference type="AlphaFoldDB" id="A0A9D1D3J6"/>
<reference evidence="1" key="1">
    <citation type="submission" date="2020-10" db="EMBL/GenBank/DDBJ databases">
        <authorList>
            <person name="Gilroy R."/>
        </authorList>
    </citation>
    <scope>NUCLEOTIDE SEQUENCE</scope>
    <source>
        <strain evidence="1">ChiGjej1B1-2707</strain>
    </source>
</reference>
<reference evidence="1" key="2">
    <citation type="journal article" date="2021" name="PeerJ">
        <title>Extensive microbial diversity within the chicken gut microbiome revealed by metagenomics and culture.</title>
        <authorList>
            <person name="Gilroy R."/>
            <person name="Ravi A."/>
            <person name="Getino M."/>
            <person name="Pursley I."/>
            <person name="Horton D.L."/>
            <person name="Alikhan N.F."/>
            <person name="Baker D."/>
            <person name="Gharbi K."/>
            <person name="Hall N."/>
            <person name="Watson M."/>
            <person name="Adriaenssens E.M."/>
            <person name="Foster-Nyarko E."/>
            <person name="Jarju S."/>
            <person name="Secka A."/>
            <person name="Antonio M."/>
            <person name="Oren A."/>
            <person name="Chaudhuri R.R."/>
            <person name="La Ragione R."/>
            <person name="Hildebrand F."/>
            <person name="Pallen M.J."/>
        </authorList>
    </citation>
    <scope>NUCLEOTIDE SEQUENCE</scope>
    <source>
        <strain evidence="1">ChiGjej1B1-2707</strain>
    </source>
</reference>
<sequence length="196" mass="22103">MAAIASRQTMTLPVIRLKTARLIAAALKALGFGHLATSVREWGIASLALKVDELDESALVALAECAESQAHQLNGEMRLCEADRAKRIAIDAYHASSRFDRSHVKELARLIEKEAIFRALEMDDFAAAENLYWHAVRYLEHLAEQTMMPGDFEELADVYEALLTVLEANGKIPEVEVVTRRLILLRKRVSRYSRKR</sequence>
<organism evidence="1 2">
    <name type="scientific">Candidatus Aveggerthella stercoripullorum</name>
    <dbReference type="NCBI Taxonomy" id="2840688"/>
    <lineage>
        <taxon>Bacteria</taxon>
        <taxon>Bacillati</taxon>
        <taxon>Actinomycetota</taxon>
        <taxon>Coriobacteriia</taxon>
        <taxon>Eggerthellales</taxon>
        <taxon>Eggerthellaceae</taxon>
        <taxon>Eggerthellaceae incertae sedis</taxon>
        <taxon>Candidatus Aveggerthella</taxon>
    </lineage>
</organism>
<proteinExistence type="predicted"/>
<evidence type="ECO:0000313" key="1">
    <source>
        <dbReference type="EMBL" id="HIR02254.1"/>
    </source>
</evidence>
<comment type="caution">
    <text evidence="1">The sequence shown here is derived from an EMBL/GenBank/DDBJ whole genome shotgun (WGS) entry which is preliminary data.</text>
</comment>
<evidence type="ECO:0000313" key="2">
    <source>
        <dbReference type="Proteomes" id="UP000824261"/>
    </source>
</evidence>
<name>A0A9D1D3J6_9ACTN</name>
<dbReference type="Proteomes" id="UP000824261">
    <property type="component" value="Unassembled WGS sequence"/>
</dbReference>
<dbReference type="EMBL" id="DVGB01000101">
    <property type="protein sequence ID" value="HIR02254.1"/>
    <property type="molecule type" value="Genomic_DNA"/>
</dbReference>
<protein>
    <submittedName>
        <fullName evidence="1">Uncharacterized protein</fullName>
    </submittedName>
</protein>